<dbReference type="KEGG" id="mlr:MELLADRAFT_113372"/>
<protein>
    <submittedName>
        <fullName evidence="1">Uncharacterized protein</fullName>
    </submittedName>
</protein>
<dbReference type="HOGENOM" id="CLU_1461637_0_0_1"/>
<evidence type="ECO:0000313" key="2">
    <source>
        <dbReference type="Proteomes" id="UP000001072"/>
    </source>
</evidence>
<dbReference type="AlphaFoldDB" id="F4S9N1"/>
<evidence type="ECO:0000313" key="1">
    <source>
        <dbReference type="EMBL" id="EGF98667.1"/>
    </source>
</evidence>
<dbReference type="EMBL" id="GL883171">
    <property type="protein sequence ID" value="EGF98667.1"/>
    <property type="molecule type" value="Genomic_DNA"/>
</dbReference>
<dbReference type="VEuPathDB" id="FungiDB:MELLADRAFT_113372"/>
<sequence>MLRYHKGFYILWHDVPWNRALDVKSVHARRRSSTVAVQIATSKEIISSLNKKLMVHGTTNHHIDLIHRIEAGPLEDDVEAHTSPLSQRITDDVVRKRMTAQSQFRLQRYYAGDDSPVVDSRGQDESDLQIFNAERELQKCRQTTGCCQKHFYEPQFALGEAYTLMTPFLITRNEKREGVSRFAVR</sequence>
<dbReference type="GeneID" id="18924959"/>
<accession>F4S9N1</accession>
<dbReference type="Proteomes" id="UP000001072">
    <property type="component" value="Unassembled WGS sequence"/>
</dbReference>
<name>F4S9N1_MELLP</name>
<dbReference type="RefSeq" id="XP_007418083.1">
    <property type="nucleotide sequence ID" value="XM_007418021.1"/>
</dbReference>
<reference evidence="2" key="1">
    <citation type="journal article" date="2011" name="Proc. Natl. Acad. Sci. U.S.A.">
        <title>Obligate biotrophy features unraveled by the genomic analysis of rust fungi.</title>
        <authorList>
            <person name="Duplessis S."/>
            <person name="Cuomo C.A."/>
            <person name="Lin Y.-C."/>
            <person name="Aerts A."/>
            <person name="Tisserant E."/>
            <person name="Veneault-Fourrey C."/>
            <person name="Joly D.L."/>
            <person name="Hacquard S."/>
            <person name="Amselem J."/>
            <person name="Cantarel B.L."/>
            <person name="Chiu R."/>
            <person name="Coutinho P.M."/>
            <person name="Feau N."/>
            <person name="Field M."/>
            <person name="Frey P."/>
            <person name="Gelhaye E."/>
            <person name="Goldberg J."/>
            <person name="Grabherr M.G."/>
            <person name="Kodira C.D."/>
            <person name="Kohler A."/>
            <person name="Kuees U."/>
            <person name="Lindquist E.A."/>
            <person name="Lucas S.M."/>
            <person name="Mago R."/>
            <person name="Mauceli E."/>
            <person name="Morin E."/>
            <person name="Murat C."/>
            <person name="Pangilinan J.L."/>
            <person name="Park R."/>
            <person name="Pearson M."/>
            <person name="Quesneville H."/>
            <person name="Rouhier N."/>
            <person name="Sakthikumar S."/>
            <person name="Salamov A.A."/>
            <person name="Schmutz J."/>
            <person name="Selles B."/>
            <person name="Shapiro H."/>
            <person name="Tanguay P."/>
            <person name="Tuskan G.A."/>
            <person name="Henrissat B."/>
            <person name="Van de Peer Y."/>
            <person name="Rouze P."/>
            <person name="Ellis J.G."/>
            <person name="Dodds P.N."/>
            <person name="Schein J.E."/>
            <person name="Zhong S."/>
            <person name="Hamelin R.C."/>
            <person name="Grigoriev I.V."/>
            <person name="Szabo L.J."/>
            <person name="Martin F."/>
        </authorList>
    </citation>
    <scope>NUCLEOTIDE SEQUENCE [LARGE SCALE GENOMIC DNA]</scope>
    <source>
        <strain evidence="2">98AG31 / pathotype 3-4-7</strain>
    </source>
</reference>
<gene>
    <name evidence="1" type="ORF">MELLADRAFT_113372</name>
</gene>
<keyword evidence="2" id="KW-1185">Reference proteome</keyword>
<proteinExistence type="predicted"/>
<dbReference type="InParanoid" id="F4S9N1"/>
<organism evidence="2">
    <name type="scientific">Melampsora larici-populina (strain 98AG31 / pathotype 3-4-7)</name>
    <name type="common">Poplar leaf rust fungus</name>
    <dbReference type="NCBI Taxonomy" id="747676"/>
    <lineage>
        <taxon>Eukaryota</taxon>
        <taxon>Fungi</taxon>
        <taxon>Dikarya</taxon>
        <taxon>Basidiomycota</taxon>
        <taxon>Pucciniomycotina</taxon>
        <taxon>Pucciniomycetes</taxon>
        <taxon>Pucciniales</taxon>
        <taxon>Melampsoraceae</taxon>
        <taxon>Melampsora</taxon>
    </lineage>
</organism>